<feature type="transmembrane region" description="Helical" evidence="1">
    <location>
        <begin position="251"/>
        <end position="269"/>
    </location>
</feature>
<keyword evidence="3" id="KW-1185">Reference proteome</keyword>
<sequence length="340" mass="38451">MNWSYRLEFSLMALGITIPLTFNITQAFTRRERALITLAEMKASVIALYWQHRDWPQDDNYPDSLGNDRTAWAVQFANVCMEFLSHVQQYMTTPEGYESLSEIRLRAKRSTLLALLLGDTRMQPVTDTDSVAASFIMRVQHINKTLPGYVHIKAAYGCLSRMAVMNEYLTFKAKYSKGGEGGLSRTSQYLRYLMAQMEQLRMIKIYRTPFMLRYCCSILIHIGAVVLGPYFVHIGVCDVDAVDAWGLGCPAPYVMACIYSVICMLLLNVQDTCEMPFDMTGLDDVFIELTDEFADVLELERSCCLVDDGGSCFDPIRKARREAERAAELQQSADAAAGML</sequence>
<evidence type="ECO:0000313" key="3">
    <source>
        <dbReference type="Proteomes" id="UP001244341"/>
    </source>
</evidence>
<name>A0ABY8TGB7_TETOB</name>
<reference evidence="2 3" key="1">
    <citation type="submission" date="2023-05" db="EMBL/GenBank/DDBJ databases">
        <title>A 100% complete, gapless, phased diploid assembly of the Scenedesmus obliquus UTEX 3031 genome.</title>
        <authorList>
            <person name="Biondi T.C."/>
            <person name="Hanschen E.R."/>
            <person name="Kwon T."/>
            <person name="Eng W."/>
            <person name="Kruse C.P.S."/>
            <person name="Koehler S.I."/>
            <person name="Kunde Y."/>
            <person name="Gleasner C.D."/>
            <person name="You Mak K.T."/>
            <person name="Polle J."/>
            <person name="Hovde B.T."/>
            <person name="Starkenburg S.R."/>
        </authorList>
    </citation>
    <scope>NUCLEOTIDE SEQUENCE [LARGE SCALE GENOMIC DNA]</scope>
    <source>
        <strain evidence="2 3">DOE0152z</strain>
    </source>
</reference>
<keyword evidence="1" id="KW-0472">Membrane</keyword>
<dbReference type="EMBL" id="CP126208">
    <property type="protein sequence ID" value="WIA08030.1"/>
    <property type="molecule type" value="Genomic_DNA"/>
</dbReference>
<organism evidence="2 3">
    <name type="scientific">Tetradesmus obliquus</name>
    <name type="common">Green alga</name>
    <name type="synonym">Acutodesmus obliquus</name>
    <dbReference type="NCBI Taxonomy" id="3088"/>
    <lineage>
        <taxon>Eukaryota</taxon>
        <taxon>Viridiplantae</taxon>
        <taxon>Chlorophyta</taxon>
        <taxon>core chlorophytes</taxon>
        <taxon>Chlorophyceae</taxon>
        <taxon>CS clade</taxon>
        <taxon>Sphaeropleales</taxon>
        <taxon>Scenedesmaceae</taxon>
        <taxon>Tetradesmus</taxon>
    </lineage>
</organism>
<gene>
    <name evidence="2" type="ORF">OEZ85_007500</name>
</gene>
<proteinExistence type="predicted"/>
<protein>
    <recommendedName>
        <fullName evidence="4">Bestrophin homolog</fullName>
    </recommendedName>
</protein>
<feature type="transmembrane region" description="Helical" evidence="1">
    <location>
        <begin position="211"/>
        <end position="231"/>
    </location>
</feature>
<evidence type="ECO:0008006" key="4">
    <source>
        <dbReference type="Google" id="ProtNLM"/>
    </source>
</evidence>
<dbReference type="PANTHER" id="PTHR36970:SF1">
    <property type="entry name" value="BESTROPHIN HOMOLOG"/>
    <property type="match status" value="1"/>
</dbReference>
<keyword evidence="1" id="KW-1133">Transmembrane helix</keyword>
<dbReference type="Proteomes" id="UP001244341">
    <property type="component" value="Chromosome 1b"/>
</dbReference>
<feature type="transmembrane region" description="Helical" evidence="1">
    <location>
        <begin position="6"/>
        <end position="25"/>
    </location>
</feature>
<evidence type="ECO:0000256" key="1">
    <source>
        <dbReference type="SAM" id="Phobius"/>
    </source>
</evidence>
<dbReference type="PANTHER" id="PTHR36970">
    <property type="entry name" value="UNNAMED PRODUCT"/>
    <property type="match status" value="1"/>
</dbReference>
<evidence type="ECO:0000313" key="2">
    <source>
        <dbReference type="EMBL" id="WIA08030.1"/>
    </source>
</evidence>
<keyword evidence="1" id="KW-0812">Transmembrane</keyword>
<accession>A0ABY8TGB7</accession>